<sequence length="166" mass="17929">MVASIPNDVFQFSTWTAVQKGFSTGQPRAADLTSHGTDGIGVFEDGKLMILTDSEAYSIAENCKLSPAQLHKRLCFAMVTIFQPMRVINPQEFGLDMRKLEERLSSVEKVPGVGGQNSVLPLKVGGTFLGLRLEGPGGSSVERESVKGRCLGIGFRVGWKVLVDQG</sequence>
<evidence type="ECO:0000256" key="5">
    <source>
        <dbReference type="ARBA" id="ARBA00020164"/>
    </source>
</evidence>
<dbReference type="EC" id="4.1.1.5" evidence="4"/>
<comment type="pathway">
    <text evidence="2">Polyol metabolism; (R,R)-butane-2,3-diol biosynthesis; (R,R)-butane-2,3-diol from pyruvate: step 2/3.</text>
</comment>
<comment type="similarity">
    <text evidence="3">Belongs to the alpha-acetolactate decarboxylase family.</text>
</comment>
<accession>A0AAN6RGT6</accession>
<evidence type="ECO:0000256" key="3">
    <source>
        <dbReference type="ARBA" id="ARBA00007106"/>
    </source>
</evidence>
<reference evidence="9 10" key="1">
    <citation type="submission" date="2021-02" db="EMBL/GenBank/DDBJ databases">
        <title>Genome assembly of Pseudopithomyces chartarum.</title>
        <authorList>
            <person name="Jauregui R."/>
            <person name="Singh J."/>
            <person name="Voisey C."/>
        </authorList>
    </citation>
    <scope>NUCLEOTIDE SEQUENCE [LARGE SCALE GENOMIC DNA]</scope>
    <source>
        <strain evidence="9 10">AGR01</strain>
    </source>
</reference>
<evidence type="ECO:0000256" key="1">
    <source>
        <dbReference type="ARBA" id="ARBA00001784"/>
    </source>
</evidence>
<dbReference type="GO" id="GO:0047605">
    <property type="term" value="F:acetolactate decarboxylase activity"/>
    <property type="evidence" value="ECO:0007669"/>
    <property type="project" value="UniProtKB-EC"/>
</dbReference>
<protein>
    <recommendedName>
        <fullName evidence="5">Alpha-acetolactate decarboxylase</fullName>
        <ecNumber evidence="4">4.1.1.5</ecNumber>
    </recommendedName>
</protein>
<dbReference type="InterPro" id="IPR005128">
    <property type="entry name" value="Acetolactate_a_deCO2ase"/>
</dbReference>
<keyword evidence="10" id="KW-1185">Reference proteome</keyword>
<organism evidence="9 10">
    <name type="scientific">Pseudopithomyces chartarum</name>
    <dbReference type="NCBI Taxonomy" id="1892770"/>
    <lineage>
        <taxon>Eukaryota</taxon>
        <taxon>Fungi</taxon>
        <taxon>Dikarya</taxon>
        <taxon>Ascomycota</taxon>
        <taxon>Pezizomycotina</taxon>
        <taxon>Dothideomycetes</taxon>
        <taxon>Pleosporomycetidae</taxon>
        <taxon>Pleosporales</taxon>
        <taxon>Massarineae</taxon>
        <taxon>Didymosphaeriaceae</taxon>
        <taxon>Pseudopithomyces</taxon>
    </lineage>
</organism>
<dbReference type="AlphaFoldDB" id="A0AAN6RGT6"/>
<evidence type="ECO:0000313" key="10">
    <source>
        <dbReference type="Proteomes" id="UP001280581"/>
    </source>
</evidence>
<dbReference type="Proteomes" id="UP001280581">
    <property type="component" value="Unassembled WGS sequence"/>
</dbReference>
<keyword evidence="7" id="KW-0005">Acetoin biosynthesis</keyword>
<dbReference type="PANTHER" id="PTHR35524:SF1">
    <property type="entry name" value="ALPHA-ACETOLACTATE DECARBOXYLASE"/>
    <property type="match status" value="1"/>
</dbReference>
<evidence type="ECO:0000256" key="6">
    <source>
        <dbReference type="ARBA" id="ARBA00022793"/>
    </source>
</evidence>
<evidence type="ECO:0000256" key="2">
    <source>
        <dbReference type="ARBA" id="ARBA00005170"/>
    </source>
</evidence>
<dbReference type="EMBL" id="WVTA01000011">
    <property type="protein sequence ID" value="KAK3203543.1"/>
    <property type="molecule type" value="Genomic_DNA"/>
</dbReference>
<dbReference type="Pfam" id="PF03306">
    <property type="entry name" value="AAL_decarboxy"/>
    <property type="match status" value="1"/>
</dbReference>
<evidence type="ECO:0000256" key="7">
    <source>
        <dbReference type="ARBA" id="ARBA00023061"/>
    </source>
</evidence>
<keyword evidence="8" id="KW-0456">Lyase</keyword>
<evidence type="ECO:0000256" key="4">
    <source>
        <dbReference type="ARBA" id="ARBA00013204"/>
    </source>
</evidence>
<dbReference type="SUPFAM" id="SSF117856">
    <property type="entry name" value="AF0104/ALDC/Ptd012-like"/>
    <property type="match status" value="1"/>
</dbReference>
<dbReference type="GO" id="GO:0045151">
    <property type="term" value="P:acetoin biosynthetic process"/>
    <property type="evidence" value="ECO:0007669"/>
    <property type="project" value="UniProtKB-KW"/>
</dbReference>
<evidence type="ECO:0000313" key="9">
    <source>
        <dbReference type="EMBL" id="KAK3203543.1"/>
    </source>
</evidence>
<comment type="caution">
    <text evidence="9">The sequence shown here is derived from an EMBL/GenBank/DDBJ whole genome shotgun (WGS) entry which is preliminary data.</text>
</comment>
<keyword evidence="6" id="KW-0210">Decarboxylase</keyword>
<name>A0AAN6RGT6_9PLEO</name>
<dbReference type="Gene3D" id="3.30.1330.80">
    <property type="entry name" value="Hypothetical protein, similar to alpha- acetolactate decarboxylase, domain 2"/>
    <property type="match status" value="1"/>
</dbReference>
<evidence type="ECO:0000256" key="8">
    <source>
        <dbReference type="ARBA" id="ARBA00023239"/>
    </source>
</evidence>
<proteinExistence type="inferred from homology"/>
<gene>
    <name evidence="9" type="ORF">GRF29_112g1594981</name>
</gene>
<comment type="catalytic activity">
    <reaction evidence="1">
        <text>(2S)-2-acetolactate + H(+) = (R)-acetoin + CO2</text>
        <dbReference type="Rhea" id="RHEA:21580"/>
        <dbReference type="ChEBI" id="CHEBI:15378"/>
        <dbReference type="ChEBI" id="CHEBI:15686"/>
        <dbReference type="ChEBI" id="CHEBI:16526"/>
        <dbReference type="ChEBI" id="CHEBI:58476"/>
        <dbReference type="EC" id="4.1.1.5"/>
    </reaction>
</comment>
<dbReference type="PANTHER" id="PTHR35524">
    <property type="entry name" value="ALPHA-ACETOLACTATE DECARBOXYLASE"/>
    <property type="match status" value="1"/>
</dbReference>